<gene>
    <name evidence="1" type="ORF">DWY69_15840</name>
</gene>
<proteinExistence type="predicted"/>
<dbReference type="AlphaFoldDB" id="A0A3E3IUA4"/>
<dbReference type="Proteomes" id="UP000261166">
    <property type="component" value="Unassembled WGS sequence"/>
</dbReference>
<dbReference type="EMBL" id="QVLU01000014">
    <property type="protein sequence ID" value="RGE70688.1"/>
    <property type="molecule type" value="Genomic_DNA"/>
</dbReference>
<name>A0A3E3IUA4_9FIRM</name>
<sequence>MTKTLSYLKAVVICHGKSEKQMCDFIKSNLRIRIAVESDKKGEKSIQVTSVMKILNGRKFKTFQDFITTYEDVEICKIKTKKFLTDDFKIFIILDTDDCNEAQKKAFINKEMFRNHWAYRYIFPIYNNPQLESVLTKSHIKFEKKGDARKQEYIKIFPTDPKYQRREVIQVKEFGDNLRKNPDTNMEEFIDFCLNLKNTNS</sequence>
<evidence type="ECO:0000313" key="2">
    <source>
        <dbReference type="Proteomes" id="UP000261166"/>
    </source>
</evidence>
<protein>
    <recommendedName>
        <fullName evidence="3">RloB domain-containing protein</fullName>
    </recommendedName>
</protein>
<organism evidence="1 2">
    <name type="scientific">Eisenbergiella massiliensis</name>
    <dbReference type="NCBI Taxonomy" id="1720294"/>
    <lineage>
        <taxon>Bacteria</taxon>
        <taxon>Bacillati</taxon>
        <taxon>Bacillota</taxon>
        <taxon>Clostridia</taxon>
        <taxon>Lachnospirales</taxon>
        <taxon>Lachnospiraceae</taxon>
        <taxon>Eisenbergiella</taxon>
    </lineage>
</organism>
<dbReference type="RefSeq" id="WP_021638918.1">
    <property type="nucleotide sequence ID" value="NZ_JBKVAZ010000024.1"/>
</dbReference>
<comment type="caution">
    <text evidence="1">The sequence shown here is derived from an EMBL/GenBank/DDBJ whole genome shotgun (WGS) entry which is preliminary data.</text>
</comment>
<accession>A0A3E3IUA4</accession>
<reference evidence="1 2" key="1">
    <citation type="submission" date="2018-08" db="EMBL/GenBank/DDBJ databases">
        <title>A genome reference for cultivated species of the human gut microbiota.</title>
        <authorList>
            <person name="Zou Y."/>
            <person name="Xue W."/>
            <person name="Luo G."/>
        </authorList>
    </citation>
    <scope>NUCLEOTIDE SEQUENCE [LARGE SCALE GENOMIC DNA]</scope>
    <source>
        <strain evidence="1 2">AF26-4BH</strain>
    </source>
</reference>
<evidence type="ECO:0008006" key="3">
    <source>
        <dbReference type="Google" id="ProtNLM"/>
    </source>
</evidence>
<evidence type="ECO:0000313" key="1">
    <source>
        <dbReference type="EMBL" id="RGE70688.1"/>
    </source>
</evidence>
<dbReference type="OrthoDB" id="3078265at2"/>